<dbReference type="Proteomes" id="UP001396898">
    <property type="component" value="Unassembled WGS sequence"/>
</dbReference>
<organism evidence="2 3">
    <name type="scientific">Apiospora marii</name>
    <dbReference type="NCBI Taxonomy" id="335849"/>
    <lineage>
        <taxon>Eukaryota</taxon>
        <taxon>Fungi</taxon>
        <taxon>Dikarya</taxon>
        <taxon>Ascomycota</taxon>
        <taxon>Pezizomycotina</taxon>
        <taxon>Sordariomycetes</taxon>
        <taxon>Xylariomycetidae</taxon>
        <taxon>Amphisphaeriales</taxon>
        <taxon>Apiosporaceae</taxon>
        <taxon>Apiospora</taxon>
    </lineage>
</organism>
<protein>
    <submittedName>
        <fullName evidence="2">Uncharacterized protein</fullName>
    </submittedName>
</protein>
<feature type="region of interest" description="Disordered" evidence="1">
    <location>
        <begin position="23"/>
        <end position="68"/>
    </location>
</feature>
<dbReference type="EMBL" id="JAQQWI010000012">
    <property type="protein sequence ID" value="KAK8015968.1"/>
    <property type="molecule type" value="Genomic_DNA"/>
</dbReference>
<proteinExistence type="predicted"/>
<comment type="caution">
    <text evidence="2">The sequence shown here is derived from an EMBL/GenBank/DDBJ whole genome shotgun (WGS) entry which is preliminary data.</text>
</comment>
<keyword evidence="3" id="KW-1185">Reference proteome</keyword>
<feature type="compositionally biased region" description="Basic and acidic residues" evidence="1">
    <location>
        <begin position="57"/>
        <end position="68"/>
    </location>
</feature>
<sequence length="68" mass="7197">MATNPSQDALLLGVGAWVTTTNIDHNKMNEELDETAKSSGTSKKHGKKKGDSANSHRTGDKKGKSSKA</sequence>
<feature type="compositionally biased region" description="Basic and acidic residues" evidence="1">
    <location>
        <begin position="24"/>
        <end position="36"/>
    </location>
</feature>
<accession>A0ABR1RLZ7</accession>
<name>A0ABR1RLZ7_9PEZI</name>
<evidence type="ECO:0000313" key="3">
    <source>
        <dbReference type="Proteomes" id="UP001396898"/>
    </source>
</evidence>
<reference evidence="2 3" key="1">
    <citation type="submission" date="2023-01" db="EMBL/GenBank/DDBJ databases">
        <title>Analysis of 21 Apiospora genomes using comparative genomics revels a genus with tremendous synthesis potential of carbohydrate active enzymes and secondary metabolites.</title>
        <authorList>
            <person name="Sorensen T."/>
        </authorList>
    </citation>
    <scope>NUCLEOTIDE SEQUENCE [LARGE SCALE GENOMIC DNA]</scope>
    <source>
        <strain evidence="2 3">CBS 20057</strain>
    </source>
</reference>
<evidence type="ECO:0000256" key="1">
    <source>
        <dbReference type="SAM" id="MobiDB-lite"/>
    </source>
</evidence>
<gene>
    <name evidence="2" type="ORF">PG991_008856</name>
</gene>
<evidence type="ECO:0000313" key="2">
    <source>
        <dbReference type="EMBL" id="KAK8015968.1"/>
    </source>
</evidence>